<organism evidence="1 2">
    <name type="scientific">Leucocoprinus birnbaumii</name>
    <dbReference type="NCBI Taxonomy" id="56174"/>
    <lineage>
        <taxon>Eukaryota</taxon>
        <taxon>Fungi</taxon>
        <taxon>Dikarya</taxon>
        <taxon>Basidiomycota</taxon>
        <taxon>Agaricomycotina</taxon>
        <taxon>Agaricomycetes</taxon>
        <taxon>Agaricomycetidae</taxon>
        <taxon>Agaricales</taxon>
        <taxon>Agaricineae</taxon>
        <taxon>Agaricaceae</taxon>
        <taxon>Leucocoprinus</taxon>
    </lineage>
</organism>
<reference evidence="1" key="1">
    <citation type="submission" date="2022-07" db="EMBL/GenBank/DDBJ databases">
        <title>Genome Sequence of Leucocoprinus birnbaumii.</title>
        <authorList>
            <person name="Buettner E."/>
        </authorList>
    </citation>
    <scope>NUCLEOTIDE SEQUENCE</scope>
    <source>
        <strain evidence="1">VT141</strain>
    </source>
</reference>
<name>A0AAD5VIL4_9AGAR</name>
<gene>
    <name evidence="1" type="ORF">NP233_g12381</name>
</gene>
<keyword evidence="2" id="KW-1185">Reference proteome</keyword>
<comment type="caution">
    <text evidence="1">The sequence shown here is derived from an EMBL/GenBank/DDBJ whole genome shotgun (WGS) entry which is preliminary data.</text>
</comment>
<sequence>MIGSPKFHWSEYFNGGEQPPALTLKNYFILELQIYLLLYLSNSLEIGIPIVLNTYSQESSPLAGALKPPD</sequence>
<evidence type="ECO:0000313" key="1">
    <source>
        <dbReference type="EMBL" id="KAJ3554629.1"/>
    </source>
</evidence>
<dbReference type="EMBL" id="JANIEX010001767">
    <property type="protein sequence ID" value="KAJ3554629.1"/>
    <property type="molecule type" value="Genomic_DNA"/>
</dbReference>
<protein>
    <submittedName>
        <fullName evidence="1">Uncharacterized protein</fullName>
    </submittedName>
</protein>
<dbReference type="AlphaFoldDB" id="A0AAD5VIL4"/>
<dbReference type="Proteomes" id="UP001213000">
    <property type="component" value="Unassembled WGS sequence"/>
</dbReference>
<proteinExistence type="predicted"/>
<accession>A0AAD5VIL4</accession>
<evidence type="ECO:0000313" key="2">
    <source>
        <dbReference type="Proteomes" id="UP001213000"/>
    </source>
</evidence>